<name>K9VX45_9CYAN</name>
<dbReference type="Proteomes" id="UP000010472">
    <property type="component" value="Chromosome"/>
</dbReference>
<dbReference type="Pfam" id="PF13449">
    <property type="entry name" value="Phytase-like"/>
    <property type="match status" value="1"/>
</dbReference>
<keyword evidence="3" id="KW-1185">Reference proteome</keyword>
<dbReference type="PANTHER" id="PTHR37957">
    <property type="entry name" value="BLR7070 PROTEIN"/>
    <property type="match status" value="1"/>
</dbReference>
<dbReference type="HOGENOM" id="CLU_047242_0_0_3"/>
<dbReference type="AlphaFoldDB" id="K9VX45"/>
<dbReference type="KEGG" id="cep:Cri9333_1162"/>
<reference evidence="2 3" key="1">
    <citation type="submission" date="2012-06" db="EMBL/GenBank/DDBJ databases">
        <title>Finished chromosome of genome of Crinalium epipsammum PCC 9333.</title>
        <authorList>
            <consortium name="US DOE Joint Genome Institute"/>
            <person name="Gugger M."/>
            <person name="Coursin T."/>
            <person name="Rippka R."/>
            <person name="Tandeau De Marsac N."/>
            <person name="Huntemann M."/>
            <person name="Wei C.-L."/>
            <person name="Han J."/>
            <person name="Detter J.C."/>
            <person name="Han C."/>
            <person name="Tapia R."/>
            <person name="Davenport K."/>
            <person name="Daligault H."/>
            <person name="Erkkila T."/>
            <person name="Gu W."/>
            <person name="Munk A.C.C."/>
            <person name="Teshima H."/>
            <person name="Xu Y."/>
            <person name="Chain P."/>
            <person name="Chen A."/>
            <person name="Krypides N."/>
            <person name="Mavromatis K."/>
            <person name="Markowitz V."/>
            <person name="Szeto E."/>
            <person name="Ivanova N."/>
            <person name="Mikhailova N."/>
            <person name="Ovchinnikova G."/>
            <person name="Pagani I."/>
            <person name="Pati A."/>
            <person name="Goodwin L."/>
            <person name="Peters L."/>
            <person name="Pitluck S."/>
            <person name="Woyke T."/>
            <person name="Kerfeld C."/>
        </authorList>
    </citation>
    <scope>NUCLEOTIDE SEQUENCE [LARGE SCALE GENOMIC DNA]</scope>
    <source>
        <strain evidence="2 3">PCC 9333</strain>
    </source>
</reference>
<feature type="domain" description="Phytase-like" evidence="1">
    <location>
        <begin position="79"/>
        <end position="399"/>
    </location>
</feature>
<dbReference type="EMBL" id="CP003620">
    <property type="protein sequence ID" value="AFZ12067.1"/>
    <property type="molecule type" value="Genomic_DNA"/>
</dbReference>
<proteinExistence type="predicted"/>
<organism evidence="2 3">
    <name type="scientific">Crinalium epipsammum PCC 9333</name>
    <dbReference type="NCBI Taxonomy" id="1173022"/>
    <lineage>
        <taxon>Bacteria</taxon>
        <taxon>Bacillati</taxon>
        <taxon>Cyanobacteriota</taxon>
        <taxon>Cyanophyceae</taxon>
        <taxon>Gomontiellales</taxon>
        <taxon>Gomontiellaceae</taxon>
        <taxon>Crinalium</taxon>
    </lineage>
</organism>
<protein>
    <recommendedName>
        <fullName evidence="1">Phytase-like domain-containing protein</fullName>
    </recommendedName>
</protein>
<sequence length="416" mass="45900">MTARVKREFPLVIDVMNIKPLIWNKLQRGACFLATALIILTLVTSCSLPQISAQERVFRNLSLEFLGEYQLPNSQFKDTPVGGLSGLTYDRQRNLFYAIADDRSQFAPARFYTLKLSLDNSSKEKIGIKKVEIENVTFLRDAQGNIYPKNTSDTEGIAITPQQTVFISSEGVAENRVLPFIKEFALNTGREQQSLTIPERYIPDNSADQPRGIQNNLGFEALTLNPTGTVPAKGEPFRLFTVTESALVQDEDEVASTNQTETPQGAKCRLLHYLLSDGAPIIISEHLYQLEPPPSGAVIHGLPEILALDQGGHFLTLERSFGLLGFSAKIFQAATGGATDTSRIASLKGDLRSIEPIKKKLLLDLDQLGIYLDNLEGMALGPRLPDGSQSLLLVSDNNFNDSQLTQFLLFRLKSGN</sequence>
<dbReference type="InterPro" id="IPR027372">
    <property type="entry name" value="Phytase-like_dom"/>
</dbReference>
<evidence type="ECO:0000313" key="2">
    <source>
        <dbReference type="EMBL" id="AFZ12067.1"/>
    </source>
</evidence>
<dbReference type="eggNOG" id="COG4222">
    <property type="taxonomic scope" value="Bacteria"/>
</dbReference>
<dbReference type="PANTHER" id="PTHR37957:SF1">
    <property type="entry name" value="PHYTASE-LIKE DOMAIN-CONTAINING PROTEIN"/>
    <property type="match status" value="1"/>
</dbReference>
<dbReference type="PATRIC" id="fig|1173022.3.peg.1258"/>
<accession>K9VX45</accession>
<gene>
    <name evidence="2" type="ORF">Cri9333_1162</name>
</gene>
<evidence type="ECO:0000313" key="3">
    <source>
        <dbReference type="Proteomes" id="UP000010472"/>
    </source>
</evidence>
<dbReference type="RefSeq" id="WP_015202189.1">
    <property type="nucleotide sequence ID" value="NC_019753.1"/>
</dbReference>
<evidence type="ECO:0000259" key="1">
    <source>
        <dbReference type="Pfam" id="PF13449"/>
    </source>
</evidence>
<dbReference type="STRING" id="1173022.Cri9333_1162"/>